<dbReference type="RefSeq" id="WP_201630503.1">
    <property type="nucleotide sequence ID" value="NZ_CP068046.1"/>
</dbReference>
<evidence type="ECO:0000313" key="6">
    <source>
        <dbReference type="Proteomes" id="UP000595857"/>
    </source>
</evidence>
<dbReference type="Pfam" id="PF13377">
    <property type="entry name" value="Peripla_BP_3"/>
    <property type="match status" value="1"/>
</dbReference>
<proteinExistence type="predicted"/>
<dbReference type="PANTHER" id="PTHR30146">
    <property type="entry name" value="LACI-RELATED TRANSCRIPTIONAL REPRESSOR"/>
    <property type="match status" value="1"/>
</dbReference>
<feature type="domain" description="HTH lacI-type" evidence="4">
    <location>
        <begin position="2"/>
        <end position="56"/>
    </location>
</feature>
<dbReference type="PANTHER" id="PTHR30146:SF109">
    <property type="entry name" value="HTH-TYPE TRANSCRIPTIONAL REGULATOR GALS"/>
    <property type="match status" value="1"/>
</dbReference>
<dbReference type="CDD" id="cd01392">
    <property type="entry name" value="HTH_LacI"/>
    <property type="match status" value="1"/>
</dbReference>
<sequence length="352" mass="38194">MTGIRRLAQELNVSIGTVSRALNGKPDVNEETRKRVLETAAAMGYVANQAGRALRKGSTGVIGFMMQTGHEITGEGDVFFMSVFDGVQTVFARHQLDLVALLCSSEEDPDAYMQRVVARGFADALIISATKREDHRIDFLASRNIPFIALGRSETDAGHPWLDLDFEGMAEVGVSRLIDKGHRRIGISAPLDDTNLGFVLVDAYQEVLARHGIQFDPDLVFRANPNERGGHAIAHAIAAMPDDRRPTGILLTNEVMSLGLYNGLYEVGLPPGQAIAVIGRNSPQAHFLVPKLTCFTLSLRELGISLAEALLATMPGFREHYPLGTVRNVVSLELLVGESDDLVVETGSPRPA</sequence>
<accession>A0ABX7C6F6</accession>
<keyword evidence="2 5" id="KW-0238">DNA-binding</keyword>
<dbReference type="SUPFAM" id="SSF47413">
    <property type="entry name" value="lambda repressor-like DNA-binding domains"/>
    <property type="match status" value="1"/>
</dbReference>
<keyword evidence="1" id="KW-0805">Transcription regulation</keyword>
<evidence type="ECO:0000256" key="2">
    <source>
        <dbReference type="ARBA" id="ARBA00023125"/>
    </source>
</evidence>
<dbReference type="Gene3D" id="1.10.260.40">
    <property type="entry name" value="lambda repressor-like DNA-binding domains"/>
    <property type="match status" value="1"/>
</dbReference>
<dbReference type="InterPro" id="IPR000843">
    <property type="entry name" value="HTH_LacI"/>
</dbReference>
<evidence type="ECO:0000256" key="1">
    <source>
        <dbReference type="ARBA" id="ARBA00023015"/>
    </source>
</evidence>
<dbReference type="GO" id="GO:0003677">
    <property type="term" value="F:DNA binding"/>
    <property type="evidence" value="ECO:0007669"/>
    <property type="project" value="UniProtKB-KW"/>
</dbReference>
<dbReference type="SMART" id="SM00354">
    <property type="entry name" value="HTH_LACI"/>
    <property type="match status" value="1"/>
</dbReference>
<dbReference type="InterPro" id="IPR028082">
    <property type="entry name" value="Peripla_BP_I"/>
</dbReference>
<dbReference type="SUPFAM" id="SSF53822">
    <property type="entry name" value="Periplasmic binding protein-like I"/>
    <property type="match status" value="1"/>
</dbReference>
<gene>
    <name evidence="5" type="ORF">JI748_11070</name>
</gene>
<evidence type="ECO:0000259" key="4">
    <source>
        <dbReference type="PROSITE" id="PS50932"/>
    </source>
</evidence>
<keyword evidence="3" id="KW-0804">Transcription</keyword>
<dbReference type="Gene3D" id="3.40.50.2300">
    <property type="match status" value="2"/>
</dbReference>
<dbReference type="Proteomes" id="UP000595857">
    <property type="component" value="Chromosome"/>
</dbReference>
<keyword evidence="6" id="KW-1185">Reference proteome</keyword>
<dbReference type="PROSITE" id="PS50932">
    <property type="entry name" value="HTH_LACI_2"/>
    <property type="match status" value="1"/>
</dbReference>
<protein>
    <submittedName>
        <fullName evidence="5">LacI family DNA-binding transcriptional regulator</fullName>
    </submittedName>
</protein>
<reference evidence="5 6" key="1">
    <citation type="submission" date="2021-01" db="EMBL/GenBank/DDBJ databases">
        <title>Genome seq and assembly of Devosia sp. LEGU1.</title>
        <authorList>
            <person name="Chhetri G."/>
        </authorList>
    </citation>
    <scope>NUCLEOTIDE SEQUENCE [LARGE SCALE GENOMIC DNA]</scope>
    <source>
        <strain evidence="5 6">LEGU1</strain>
    </source>
</reference>
<dbReference type="Pfam" id="PF00356">
    <property type="entry name" value="LacI"/>
    <property type="match status" value="1"/>
</dbReference>
<evidence type="ECO:0000313" key="5">
    <source>
        <dbReference type="EMBL" id="QQR38322.1"/>
    </source>
</evidence>
<name>A0ABX7C6F6_9HYPH</name>
<dbReference type="InterPro" id="IPR046335">
    <property type="entry name" value="LacI/GalR-like_sensor"/>
</dbReference>
<dbReference type="InterPro" id="IPR010982">
    <property type="entry name" value="Lambda_DNA-bd_dom_sf"/>
</dbReference>
<dbReference type="EMBL" id="CP068046">
    <property type="protein sequence ID" value="QQR38322.1"/>
    <property type="molecule type" value="Genomic_DNA"/>
</dbReference>
<organism evidence="5 6">
    <name type="scientific">Devosia rhizoryzae</name>
    <dbReference type="NCBI Taxonomy" id="2774137"/>
    <lineage>
        <taxon>Bacteria</taxon>
        <taxon>Pseudomonadati</taxon>
        <taxon>Pseudomonadota</taxon>
        <taxon>Alphaproteobacteria</taxon>
        <taxon>Hyphomicrobiales</taxon>
        <taxon>Devosiaceae</taxon>
        <taxon>Devosia</taxon>
    </lineage>
</organism>
<evidence type="ECO:0000256" key="3">
    <source>
        <dbReference type="ARBA" id="ARBA00023163"/>
    </source>
</evidence>